<dbReference type="Gene3D" id="3.10.110.10">
    <property type="entry name" value="Ubiquitin Conjugating Enzyme"/>
    <property type="match status" value="1"/>
</dbReference>
<gene>
    <name evidence="2" type="ORF">ERUC_LOCUS25609</name>
</gene>
<dbReference type="CDD" id="cd11685">
    <property type="entry name" value="UEV_TSG101-like"/>
    <property type="match status" value="1"/>
</dbReference>
<dbReference type="PANTHER" id="PTHR23306:SF22">
    <property type="entry name" value="PROTEIN ELC"/>
    <property type="match status" value="1"/>
</dbReference>
<dbReference type="EMBL" id="CAKOAT010275154">
    <property type="protein sequence ID" value="CAH8359853.1"/>
    <property type="molecule type" value="Genomic_DNA"/>
</dbReference>
<dbReference type="PANTHER" id="PTHR23306">
    <property type="entry name" value="TUMOR SUSCEPTIBILITY GENE 101 PROTEIN-RELATED"/>
    <property type="match status" value="1"/>
</dbReference>
<dbReference type="Pfam" id="PF05743">
    <property type="entry name" value="UEV"/>
    <property type="match status" value="1"/>
</dbReference>
<evidence type="ECO:0000313" key="2">
    <source>
        <dbReference type="EMBL" id="CAH8359853.1"/>
    </source>
</evidence>
<dbReference type="InterPro" id="IPR052070">
    <property type="entry name" value="ESCRT-I_UEV_domain"/>
</dbReference>
<protein>
    <recommendedName>
        <fullName evidence="1">UEV domain-containing protein</fullName>
    </recommendedName>
</protein>
<accession>A0ABC8KL30</accession>
<dbReference type="PROSITE" id="PS51322">
    <property type="entry name" value="UEV"/>
    <property type="match status" value="1"/>
</dbReference>
<dbReference type="InterPro" id="IPR008883">
    <property type="entry name" value="UEV_N"/>
</dbReference>
<feature type="domain" description="UEV" evidence="1">
    <location>
        <begin position="18"/>
        <end position="157"/>
    </location>
</feature>
<organism evidence="2 3">
    <name type="scientific">Eruca vesicaria subsp. sativa</name>
    <name type="common">Garden rocket</name>
    <name type="synonym">Eruca sativa</name>
    <dbReference type="NCBI Taxonomy" id="29727"/>
    <lineage>
        <taxon>Eukaryota</taxon>
        <taxon>Viridiplantae</taxon>
        <taxon>Streptophyta</taxon>
        <taxon>Embryophyta</taxon>
        <taxon>Tracheophyta</taxon>
        <taxon>Spermatophyta</taxon>
        <taxon>Magnoliopsida</taxon>
        <taxon>eudicotyledons</taxon>
        <taxon>Gunneridae</taxon>
        <taxon>Pentapetalae</taxon>
        <taxon>rosids</taxon>
        <taxon>malvids</taxon>
        <taxon>Brassicales</taxon>
        <taxon>Brassicaceae</taxon>
        <taxon>Brassiceae</taxon>
        <taxon>Eruca</taxon>
    </lineage>
</organism>
<dbReference type="AlphaFoldDB" id="A0ABC8KL30"/>
<dbReference type="InterPro" id="IPR016135">
    <property type="entry name" value="UBQ-conjugating_enzyme/RWD"/>
</dbReference>
<proteinExistence type="predicted"/>
<name>A0ABC8KL30_ERUVS</name>
<keyword evidence="3" id="KW-1185">Reference proteome</keyword>
<evidence type="ECO:0000313" key="3">
    <source>
        <dbReference type="Proteomes" id="UP001642260"/>
    </source>
</evidence>
<sequence>MVPPPSNPQEVQQFLSSVLSQRGPNSSPYDESTKWLLRQHLLDLITSHPSLTLKTATSHSLNHLQADGTIPMIYHGVTYNIPVVIWLLESYPFHPPCVYVNPTPDMIIKQPHAHVNSSGLVSLPYLQNWVYPSSNLVYLVSELSAAFACDPPLYSRRLPDQSLSPYHQHVHHHHQKSDDVAEDVIDSWSWVRENQGMATSLVYLNLDLPVENAVYSIDKPFQDGVGPFDQYSRTMRWLSRDQFSTFPFLG</sequence>
<reference evidence="2 3" key="1">
    <citation type="submission" date="2022-03" db="EMBL/GenBank/DDBJ databases">
        <authorList>
            <person name="Macdonald S."/>
            <person name="Ahmed S."/>
            <person name="Newling K."/>
        </authorList>
    </citation>
    <scope>NUCLEOTIDE SEQUENCE [LARGE SCALE GENOMIC DNA]</scope>
</reference>
<comment type="caution">
    <text evidence="2">The sequence shown here is derived from an EMBL/GenBank/DDBJ whole genome shotgun (WGS) entry which is preliminary data.</text>
</comment>
<dbReference type="Proteomes" id="UP001642260">
    <property type="component" value="Unassembled WGS sequence"/>
</dbReference>
<evidence type="ECO:0000259" key="1">
    <source>
        <dbReference type="PROSITE" id="PS51322"/>
    </source>
</evidence>
<dbReference type="SUPFAM" id="SSF54495">
    <property type="entry name" value="UBC-like"/>
    <property type="match status" value="1"/>
</dbReference>